<feature type="compositionally biased region" description="Basic and acidic residues" evidence="4">
    <location>
        <begin position="188"/>
        <end position="205"/>
    </location>
</feature>
<dbReference type="EMBL" id="JAVDPF010000043">
    <property type="protein sequence ID" value="KAL1867587.1"/>
    <property type="molecule type" value="Genomic_DNA"/>
</dbReference>
<dbReference type="Pfam" id="PF23726">
    <property type="entry name" value="Beta-prop_RSE1_2nd"/>
    <property type="match status" value="1"/>
</dbReference>
<feature type="compositionally biased region" description="Polar residues" evidence="4">
    <location>
        <begin position="471"/>
        <end position="493"/>
    </location>
</feature>
<feature type="domain" description="RSE1/DDB1/CPSF1 second beta-propeller" evidence="7">
    <location>
        <begin position="555"/>
        <end position="946"/>
    </location>
</feature>
<evidence type="ECO:0000259" key="5">
    <source>
        <dbReference type="Pfam" id="PF03178"/>
    </source>
</evidence>
<evidence type="ECO:0000313" key="9">
    <source>
        <dbReference type="Proteomes" id="UP001583193"/>
    </source>
</evidence>
<dbReference type="Gene3D" id="1.10.150.910">
    <property type="match status" value="1"/>
</dbReference>
<name>A0ABR3WV80_9EURO</name>
<feature type="region of interest" description="Disordered" evidence="4">
    <location>
        <begin position="435"/>
        <end position="493"/>
    </location>
</feature>
<protein>
    <submittedName>
        <fullName evidence="8">mRNA cleavage and polyadenylation factor subunit</fullName>
    </submittedName>
</protein>
<dbReference type="InterPro" id="IPR004871">
    <property type="entry name" value="RSE1/DDB1/CPSF1_C"/>
</dbReference>
<evidence type="ECO:0000313" key="8">
    <source>
        <dbReference type="EMBL" id="KAL1867587.1"/>
    </source>
</evidence>
<reference evidence="8 9" key="1">
    <citation type="journal article" date="2024" name="IMA Fungus">
        <title>IMA Genome - F19 : A genome assembly and annotation guide to empower mycologists, including annotated draft genome sequences of Ceratocystis pirilliformis, Diaporthe australafricana, Fusarium ophioides, Paecilomyces lecythidis, and Sporothrix stenoceras.</title>
        <authorList>
            <person name="Aylward J."/>
            <person name="Wilson A.M."/>
            <person name="Visagie C.M."/>
            <person name="Spraker J."/>
            <person name="Barnes I."/>
            <person name="Buitendag C."/>
            <person name="Ceriani C."/>
            <person name="Del Mar Angel L."/>
            <person name="du Plessis D."/>
            <person name="Fuchs T."/>
            <person name="Gasser K."/>
            <person name="Kramer D."/>
            <person name="Li W."/>
            <person name="Munsamy K."/>
            <person name="Piso A."/>
            <person name="Price J.L."/>
            <person name="Sonnekus B."/>
            <person name="Thomas C."/>
            <person name="van der Nest A."/>
            <person name="van Dijk A."/>
            <person name="van Heerden A."/>
            <person name="van Vuuren N."/>
            <person name="Yilmaz N."/>
            <person name="Duong T.A."/>
            <person name="van der Merwe N.A."/>
            <person name="Wingfield M.J."/>
            <person name="Wingfield B.D."/>
        </authorList>
    </citation>
    <scope>NUCLEOTIDE SEQUENCE [LARGE SCALE GENOMIC DNA]</scope>
    <source>
        <strain evidence="8 9">CMW 18167</strain>
    </source>
</reference>
<dbReference type="Proteomes" id="UP001583193">
    <property type="component" value="Unassembled WGS sequence"/>
</dbReference>
<dbReference type="Pfam" id="PF03178">
    <property type="entry name" value="CPSF_A"/>
    <property type="match status" value="1"/>
</dbReference>
<dbReference type="PANTHER" id="PTHR10644">
    <property type="entry name" value="DNA REPAIR/RNA PROCESSING CPSF FAMILY"/>
    <property type="match status" value="1"/>
</dbReference>
<feature type="compositionally biased region" description="Acidic residues" evidence="4">
    <location>
        <begin position="448"/>
        <end position="468"/>
    </location>
</feature>
<evidence type="ECO:0000256" key="4">
    <source>
        <dbReference type="SAM" id="MobiDB-lite"/>
    </source>
</evidence>
<accession>A0ABR3WV80</accession>
<keyword evidence="2" id="KW-0507">mRNA processing</keyword>
<dbReference type="InterPro" id="IPR015943">
    <property type="entry name" value="WD40/YVTN_repeat-like_dom_sf"/>
</dbReference>
<keyword evidence="3" id="KW-0539">Nucleus</keyword>
<comment type="caution">
    <text evidence="8">The sequence shown here is derived from an EMBL/GenBank/DDBJ whole genome shotgun (WGS) entry which is preliminary data.</text>
</comment>
<dbReference type="InterPro" id="IPR050358">
    <property type="entry name" value="RSE1/DDB1/CFT1"/>
</dbReference>
<comment type="subcellular location">
    <subcellularLocation>
        <location evidence="1">Nucleus</location>
    </subcellularLocation>
</comment>
<evidence type="ECO:0000259" key="7">
    <source>
        <dbReference type="Pfam" id="PF23726"/>
    </source>
</evidence>
<dbReference type="InterPro" id="IPR018846">
    <property type="entry name" value="Beta-prop_RSE1/DDB1/CPSF1_1st"/>
</dbReference>
<feature type="region of interest" description="Disordered" evidence="4">
    <location>
        <begin position="182"/>
        <end position="211"/>
    </location>
</feature>
<organism evidence="8 9">
    <name type="scientific">Paecilomyces lecythidis</name>
    <dbReference type="NCBI Taxonomy" id="3004212"/>
    <lineage>
        <taxon>Eukaryota</taxon>
        <taxon>Fungi</taxon>
        <taxon>Dikarya</taxon>
        <taxon>Ascomycota</taxon>
        <taxon>Pezizomycotina</taxon>
        <taxon>Eurotiomycetes</taxon>
        <taxon>Eurotiomycetidae</taxon>
        <taxon>Eurotiales</taxon>
        <taxon>Thermoascaceae</taxon>
        <taxon>Paecilomyces</taxon>
    </lineage>
</organism>
<sequence>MQCYTELLPPSGVTHALSVPFISATSSNLVVAKTSLLQIFSVIDVISGENGKPEDKARRLDRPQNGKLVLVAEYALSGTVTDMSRVKILNSKSGGEAILIAFRNAKLSLIEWDPERHAISTISIHYYEKEDLTRSPWVPDLSSCGSHLTVDPTSRCAILNFGIRNLAIIPFHQPGDDLVMDDYDPSLDGEHDATETSETANKEQQSHQTPYGSSFVLPLTALEPSLLHPISLAFLYEYREPTFGILYSQVATSNALLHERKDAVFYAVFTLDLEQRASTTLLSVARLPSDLFKVVALPSPVGGALLIGTNELVHVDQAGKTNAVGVNEFSRQVSAFSMADQSDLALRLEGCHVEQLDMEKGDLILVLSTGDMILVSFKLDGRSVSGLSVRPISANGGGNILEAPPSCSATLSHNRIFFGSEDADSVLLGWSDTSAAKSRGHKRQGPDDAGETSDLDEDEDDYNYEDDLYSTAPSGSLQDATSGQDSSLSGSYNFRLNDKLPNLGPLRDIALGKSQKSHRANSDNDSSTSAELELVASHGSGRSSGLVVLNRELDPHVINSLELDHLDCLWSVTMNDHATAPNNEDARTENEVSRYVILSKIESSDKEESLVYALAGSKLEPFKAPEFNPNEDYTIDIGTLANGTRVVQVLKSEVRSYDANLGLAQIYPVWDEDTSDERVVVAASFADPYLVILRDDATLLILQTDASGDLDEVTLPEEINEARWLSCSLYKDTQSFFSSSASAENADSFLLFALNLDCKLFVFQLPDLQSVSVIECVDSLLPILSKDAPLRRSSNRETLTEICVADLGDQWNKSPYLIVRTGTDELVIYRPFMATDDNAATARDLHFLKESNHALPRFPSEAAAKSTANAQLRPRPLRSLPDVSGFSVVFMPGASPSFIFKAAATTPHVVRLRADHVPGLSSLHVPDSEAGFVYLDSDNTVRLCQLPRDIQFHFPWTMRKIRVGEEIDHLAYSSSSETYILGTSYKADFKLPDDDEVHTEWRNEVISFLPQVDQSSVKIISPKSWSIIDSHSFAQAERVMAVKNINLEVSEHTHERRDLIVVGTAFARGEDIASRGCIYVFDVIEVVPDPERPEANRRLKLVGKEPVKGAVTALSGIGGQGFLIVAQGQKCMVRGLKEDGSLLPVAFMDMQCYVNVVKELKGTGLCILGDALKGLWFTGYSEDPYKMTLFGKDTAYLEVVAADFLPDGNKLYILVADSECNLHVLQYDPEDPKSSNGDRLLDRSTFHMGHFASTMTLLPRTVVSSELVVSNSDEMDIDLYIPRHQVLITTQTGLIGLVTPVSEESYRRLSALQSQLINTLEHPCGLNHRAYRAIESDGIGGRGMIDGTLLQRWLDLGRQRKTEIAARVGADEWEIKADLEAVSGAGLGYL</sequence>
<evidence type="ECO:0000256" key="3">
    <source>
        <dbReference type="ARBA" id="ARBA00023242"/>
    </source>
</evidence>
<gene>
    <name evidence="8" type="primary">CFT1</name>
    <name evidence="8" type="ORF">Plec18167_008587</name>
</gene>
<keyword evidence="9" id="KW-1185">Reference proteome</keyword>
<feature type="domain" description="RSE1/DDB1/CPSF1 C-terminal" evidence="5">
    <location>
        <begin position="1014"/>
        <end position="1355"/>
    </location>
</feature>
<feature type="domain" description="RSE1/DDB1/CPSF1 first beta-propeller" evidence="6">
    <location>
        <begin position="13"/>
        <end position="433"/>
    </location>
</feature>
<dbReference type="Gene3D" id="2.130.10.10">
    <property type="entry name" value="YVTN repeat-like/Quinoprotein amine dehydrogenase"/>
    <property type="match status" value="2"/>
</dbReference>
<dbReference type="InterPro" id="IPR058543">
    <property type="entry name" value="Beta-prop_RSE1/DDB1/CPSF1_2nd"/>
</dbReference>
<evidence type="ECO:0000256" key="1">
    <source>
        <dbReference type="ARBA" id="ARBA00004123"/>
    </source>
</evidence>
<proteinExistence type="predicted"/>
<dbReference type="Pfam" id="PF10433">
    <property type="entry name" value="Beta-prop_RSE1_1st"/>
    <property type="match status" value="1"/>
</dbReference>
<evidence type="ECO:0000256" key="2">
    <source>
        <dbReference type="ARBA" id="ARBA00022664"/>
    </source>
</evidence>
<evidence type="ECO:0000259" key="6">
    <source>
        <dbReference type="Pfam" id="PF10433"/>
    </source>
</evidence>